<keyword evidence="2" id="KW-1185">Reference proteome</keyword>
<name>A0A5J4KRH3_9CHLR</name>
<sequence length="329" mass="37717">MAFSYSVSQAGNLFPRVYNYLCVLPDKVLHHTEHNLRHPLAIYSISINRVLQAFENILRENAKIYSVDWTTNNNADFNVGPLLSAEKELLDASMAHIDDGYQILKALCSISKTTKQIQFADKWLETVKHPTVRNYKHGIKTYRDSFAPIVNKIKHEHGRLQIVVMHDALNEHDKQRRIAGYFLEGVDKQGTVGPDQKIHSGKYAISFHRDLRYHFVHLFMIGEYLADAIIQAISQDYHVSLPANPRIEAPWEPIANIAQSIHDLPFIFYPDELNKLTPSVIVNGSNQSTKILLTRISPLKADAFLNWRIQIQFSGDNVTRSWKLPYFGI</sequence>
<comment type="caution">
    <text evidence="1">The sequence shown here is derived from an EMBL/GenBank/DDBJ whole genome shotgun (WGS) entry which is preliminary data.</text>
</comment>
<dbReference type="RefSeq" id="WP_151756790.1">
    <property type="nucleotide sequence ID" value="NZ_BKZW01000001.1"/>
</dbReference>
<reference evidence="1 2" key="1">
    <citation type="submission" date="2019-10" db="EMBL/GenBank/DDBJ databases">
        <title>Dictyobacter vulcani sp. nov., within the class Ktedonobacteria, isolated from soil of volcanic Mt. Zao.</title>
        <authorList>
            <person name="Zheng Y."/>
            <person name="Wang C.M."/>
            <person name="Sakai Y."/>
            <person name="Abe K."/>
            <person name="Yokota A."/>
            <person name="Yabe S."/>
        </authorList>
    </citation>
    <scope>NUCLEOTIDE SEQUENCE [LARGE SCALE GENOMIC DNA]</scope>
    <source>
        <strain evidence="1 2">W12</strain>
    </source>
</reference>
<protein>
    <submittedName>
        <fullName evidence="1">Uncharacterized protein</fullName>
    </submittedName>
</protein>
<proteinExistence type="predicted"/>
<evidence type="ECO:0000313" key="1">
    <source>
        <dbReference type="EMBL" id="GER88957.1"/>
    </source>
</evidence>
<dbReference type="AlphaFoldDB" id="A0A5J4KRH3"/>
<dbReference type="EMBL" id="BKZW01000001">
    <property type="protein sequence ID" value="GER88957.1"/>
    <property type="molecule type" value="Genomic_DNA"/>
</dbReference>
<gene>
    <name evidence="1" type="ORF">KDW_31190</name>
</gene>
<accession>A0A5J4KRH3</accession>
<evidence type="ECO:0000313" key="2">
    <source>
        <dbReference type="Proteomes" id="UP000326912"/>
    </source>
</evidence>
<dbReference type="Proteomes" id="UP000326912">
    <property type="component" value="Unassembled WGS sequence"/>
</dbReference>
<organism evidence="1 2">
    <name type="scientific">Dictyobacter vulcani</name>
    <dbReference type="NCBI Taxonomy" id="2607529"/>
    <lineage>
        <taxon>Bacteria</taxon>
        <taxon>Bacillati</taxon>
        <taxon>Chloroflexota</taxon>
        <taxon>Ktedonobacteria</taxon>
        <taxon>Ktedonobacterales</taxon>
        <taxon>Dictyobacteraceae</taxon>
        <taxon>Dictyobacter</taxon>
    </lineage>
</organism>